<dbReference type="InterPro" id="IPR011706">
    <property type="entry name" value="Cu-oxidase_C"/>
</dbReference>
<dbReference type="OMA" id="WCSNSIV"/>
<dbReference type="InterPro" id="IPR001117">
    <property type="entry name" value="Cu-oxidase_2nd"/>
</dbReference>
<evidence type="ECO:0008006" key="8">
    <source>
        <dbReference type="Google" id="ProtNLM"/>
    </source>
</evidence>
<reference evidence="7" key="1">
    <citation type="submission" date="2013-07" db="EMBL/GenBank/DDBJ databases">
        <title>The genome of Eucalyptus grandis.</title>
        <authorList>
            <person name="Schmutz J."/>
            <person name="Hayes R."/>
            <person name="Myburg A."/>
            <person name="Tuskan G."/>
            <person name="Grattapaglia D."/>
            <person name="Rokhsar D.S."/>
        </authorList>
    </citation>
    <scope>NUCLEOTIDE SEQUENCE</scope>
    <source>
        <tissue evidence="7">Leaf extractions</tissue>
    </source>
</reference>
<evidence type="ECO:0000256" key="3">
    <source>
        <dbReference type="SAM" id="SignalP"/>
    </source>
</evidence>
<evidence type="ECO:0000256" key="1">
    <source>
        <dbReference type="ARBA" id="ARBA00010609"/>
    </source>
</evidence>
<dbReference type="Pfam" id="PF07732">
    <property type="entry name" value="Cu-oxidase_3"/>
    <property type="match status" value="1"/>
</dbReference>
<dbReference type="AlphaFoldDB" id="A0A059BAR5"/>
<dbReference type="InterPro" id="IPR011707">
    <property type="entry name" value="Cu-oxidase-like_N"/>
</dbReference>
<feature type="domain" description="Plastocyanin-like" evidence="6">
    <location>
        <begin position="37"/>
        <end position="132"/>
    </location>
</feature>
<proteinExistence type="inferred from homology"/>
<gene>
    <name evidence="7" type="ORF">EUGRSUZ_G00738</name>
</gene>
<dbReference type="SUPFAM" id="SSF49503">
    <property type="entry name" value="Cupredoxins"/>
    <property type="match status" value="3"/>
</dbReference>
<keyword evidence="3" id="KW-0732">Signal</keyword>
<protein>
    <recommendedName>
        <fullName evidence="8">L-ascorbate oxidase</fullName>
    </recommendedName>
</protein>
<dbReference type="Gramene" id="KCW63129">
    <property type="protein sequence ID" value="KCW63129"/>
    <property type="gene ID" value="EUGRSUZ_G00738"/>
</dbReference>
<dbReference type="PANTHER" id="PTHR11709">
    <property type="entry name" value="MULTI-COPPER OXIDASE"/>
    <property type="match status" value="1"/>
</dbReference>
<dbReference type="PANTHER" id="PTHR11709:SF218">
    <property type="entry name" value="L-ASCORBATE OXIDASE"/>
    <property type="match status" value="1"/>
</dbReference>
<dbReference type="InterPro" id="IPR045087">
    <property type="entry name" value="Cu-oxidase_fam"/>
</dbReference>
<dbReference type="GO" id="GO:0016491">
    <property type="term" value="F:oxidoreductase activity"/>
    <property type="evidence" value="ECO:0000318"/>
    <property type="project" value="GO_Central"/>
</dbReference>
<dbReference type="eggNOG" id="KOG1263">
    <property type="taxonomic scope" value="Eukaryota"/>
</dbReference>
<name>A0A059BAR5_EUCGR</name>
<evidence type="ECO:0000259" key="4">
    <source>
        <dbReference type="Pfam" id="PF00394"/>
    </source>
</evidence>
<evidence type="ECO:0000259" key="6">
    <source>
        <dbReference type="Pfam" id="PF07732"/>
    </source>
</evidence>
<comment type="similarity">
    <text evidence="1">Belongs to the multicopper oxidase family.</text>
</comment>
<feature type="domain" description="Plastocyanin-like" evidence="4">
    <location>
        <begin position="147"/>
        <end position="299"/>
    </location>
</feature>
<dbReference type="InParanoid" id="A0A059BAR5"/>
<dbReference type="GO" id="GO:0005507">
    <property type="term" value="F:copper ion binding"/>
    <property type="evidence" value="ECO:0007669"/>
    <property type="project" value="InterPro"/>
</dbReference>
<evidence type="ECO:0000259" key="5">
    <source>
        <dbReference type="Pfam" id="PF07731"/>
    </source>
</evidence>
<keyword evidence="2" id="KW-0325">Glycoprotein</keyword>
<evidence type="ECO:0000313" key="7">
    <source>
        <dbReference type="EMBL" id="KCW63129.1"/>
    </source>
</evidence>
<sequence>MRLSIALLLCVLVIMPYAEARFRPFRWDVKEESDLYHKRIFTINGETPGPTIQGQQGDAVEVKVTNSLVKENLAIQWHGIRQRGPWCLCSISPGQTFTYSFILDRPGTHLYYSHYSMQKVAGLYGWIRVSPPYGVAEPFAYDYEQSVILNDWYNKSSNDQAFYWDVDPESLQIQGKGKFDSSKSATPSSDTMACNATIPAYLNWTIVPGKTNRLRVSSVAIRYALSFQIEGHNLTVVEADGYFVEPFVVQNLFIYPGETYSVLIKADQDPSRNYWITSNIVGWNAAAIAPPGLNVLNYHPNHSNHVPPTDPPTGPIWNDVAPQLAQSIAIKARRGYVRTPPPKADRMIVLLITRNKIDGYFHWSVNYVSLTLPRTPYPIALNENLHHVFDQSPPPDHLPGYADSNDYRVVDKTNATSSDLIYRLKFNTTVDIILQNANTMTANNSETIPWHLHGHDFWVLGYGSGRFNVANDPKKYNLANPIMKSTVAVHPYGWTALRFVANKPGM</sequence>
<dbReference type="STRING" id="71139.A0A059BAR5"/>
<dbReference type="Pfam" id="PF07731">
    <property type="entry name" value="Cu-oxidase_2"/>
    <property type="match status" value="1"/>
</dbReference>
<dbReference type="Gene3D" id="2.60.40.420">
    <property type="entry name" value="Cupredoxins - blue copper proteins"/>
    <property type="match status" value="3"/>
</dbReference>
<feature type="signal peptide" evidence="3">
    <location>
        <begin position="1"/>
        <end position="20"/>
    </location>
</feature>
<evidence type="ECO:0000256" key="2">
    <source>
        <dbReference type="ARBA" id="ARBA00023180"/>
    </source>
</evidence>
<feature type="chain" id="PRO_5001573282" description="L-ascorbate oxidase" evidence="3">
    <location>
        <begin position="21"/>
        <end position="506"/>
    </location>
</feature>
<feature type="domain" description="Plastocyanin-like" evidence="5">
    <location>
        <begin position="411"/>
        <end position="506"/>
    </location>
</feature>
<dbReference type="Pfam" id="PF00394">
    <property type="entry name" value="Cu-oxidase"/>
    <property type="match status" value="1"/>
</dbReference>
<dbReference type="InterPro" id="IPR008972">
    <property type="entry name" value="Cupredoxin"/>
</dbReference>
<organism evidence="7">
    <name type="scientific">Eucalyptus grandis</name>
    <name type="common">Flooded gum</name>
    <dbReference type="NCBI Taxonomy" id="71139"/>
    <lineage>
        <taxon>Eukaryota</taxon>
        <taxon>Viridiplantae</taxon>
        <taxon>Streptophyta</taxon>
        <taxon>Embryophyta</taxon>
        <taxon>Tracheophyta</taxon>
        <taxon>Spermatophyta</taxon>
        <taxon>Magnoliopsida</taxon>
        <taxon>eudicotyledons</taxon>
        <taxon>Gunneridae</taxon>
        <taxon>Pentapetalae</taxon>
        <taxon>rosids</taxon>
        <taxon>malvids</taxon>
        <taxon>Myrtales</taxon>
        <taxon>Myrtaceae</taxon>
        <taxon>Myrtoideae</taxon>
        <taxon>Eucalypteae</taxon>
        <taxon>Eucalyptus</taxon>
    </lineage>
</organism>
<dbReference type="EMBL" id="KK198759">
    <property type="protein sequence ID" value="KCW63129.1"/>
    <property type="molecule type" value="Genomic_DNA"/>
</dbReference>
<accession>A0A059BAR5</accession>